<dbReference type="GO" id="GO:0005524">
    <property type="term" value="F:ATP binding"/>
    <property type="evidence" value="ECO:0007669"/>
    <property type="project" value="UniProtKB-UniRule"/>
</dbReference>
<keyword evidence="14" id="KW-1185">Reference proteome</keyword>
<comment type="subunit">
    <text evidence="8">Homohexamer. The oligomerization is ATP-dependent.</text>
</comment>
<dbReference type="Pfam" id="PF00004">
    <property type="entry name" value="AAA"/>
    <property type="match status" value="1"/>
</dbReference>
<dbReference type="NCBIfam" id="TIGR03346">
    <property type="entry name" value="chaperone_ClpB"/>
    <property type="match status" value="1"/>
</dbReference>
<comment type="subcellular location">
    <subcellularLocation>
        <location evidence="11">Cytoplasm</location>
    </subcellularLocation>
</comment>
<organism evidence="13 14">
    <name type="scientific">Flavobacterium franklandianum</name>
    <dbReference type="NCBI Taxonomy" id="2594430"/>
    <lineage>
        <taxon>Bacteria</taxon>
        <taxon>Pseudomonadati</taxon>
        <taxon>Bacteroidota</taxon>
        <taxon>Flavobacteriia</taxon>
        <taxon>Flavobacteriales</taxon>
        <taxon>Flavobacteriaceae</taxon>
        <taxon>Flavobacterium</taxon>
    </lineage>
</organism>
<dbReference type="InterPro" id="IPR003593">
    <property type="entry name" value="AAA+_ATPase"/>
</dbReference>
<dbReference type="InterPro" id="IPR017730">
    <property type="entry name" value="Chaperonin_ClpB"/>
</dbReference>
<evidence type="ECO:0000256" key="7">
    <source>
        <dbReference type="ARBA" id="ARBA00023186"/>
    </source>
</evidence>
<dbReference type="PANTHER" id="PTHR11638:SF18">
    <property type="entry name" value="HEAT SHOCK PROTEIN 104"/>
    <property type="match status" value="1"/>
</dbReference>
<dbReference type="InterPro" id="IPR018368">
    <property type="entry name" value="ClpA/B_CS1"/>
</dbReference>
<evidence type="ECO:0000256" key="5">
    <source>
        <dbReference type="ARBA" id="ARBA00022840"/>
    </source>
</evidence>
<dbReference type="GO" id="GO:0005737">
    <property type="term" value="C:cytoplasm"/>
    <property type="evidence" value="ECO:0007669"/>
    <property type="project" value="UniProtKB-SubCell"/>
</dbReference>
<accession>A0A553CM20</accession>
<evidence type="ECO:0000256" key="2">
    <source>
        <dbReference type="ARBA" id="ARBA00017574"/>
    </source>
</evidence>
<comment type="subunit">
    <text evidence="11">Homohexamer; The oligomerization is ATP-dependent.</text>
</comment>
<dbReference type="Pfam" id="PF10431">
    <property type="entry name" value="ClpB_D2-small"/>
    <property type="match status" value="1"/>
</dbReference>
<keyword evidence="11" id="KW-0963">Cytoplasm</keyword>
<dbReference type="InterPro" id="IPR050130">
    <property type="entry name" value="ClpA_ClpB"/>
</dbReference>
<protein>
    <recommendedName>
        <fullName evidence="2 11">Chaperone protein ClpB</fullName>
    </recommendedName>
</protein>
<reference evidence="13 14" key="1">
    <citation type="submission" date="2019-07" db="EMBL/GenBank/DDBJ databases">
        <title>Novel species of Flavobacterium.</title>
        <authorList>
            <person name="Liu Q."/>
            <person name="Xin Y.-H."/>
        </authorList>
    </citation>
    <scope>NUCLEOTIDE SEQUENCE [LARGE SCALE GENOMIC DNA]</scope>
    <source>
        <strain evidence="13 14">LB3P56</strain>
    </source>
</reference>
<evidence type="ECO:0000256" key="4">
    <source>
        <dbReference type="ARBA" id="ARBA00022741"/>
    </source>
</evidence>
<evidence type="ECO:0000256" key="9">
    <source>
        <dbReference type="PROSITE-ProRule" id="PRU01251"/>
    </source>
</evidence>
<keyword evidence="5 10" id="KW-0067">ATP-binding</keyword>
<dbReference type="GO" id="GO:0034605">
    <property type="term" value="P:cellular response to heat"/>
    <property type="evidence" value="ECO:0007669"/>
    <property type="project" value="TreeGrafter"/>
</dbReference>
<dbReference type="EMBL" id="VJZR01000004">
    <property type="protein sequence ID" value="TRX21623.1"/>
    <property type="molecule type" value="Genomic_DNA"/>
</dbReference>
<evidence type="ECO:0000256" key="6">
    <source>
        <dbReference type="ARBA" id="ARBA00023054"/>
    </source>
</evidence>
<keyword evidence="7 10" id="KW-0143">Chaperone</keyword>
<evidence type="ECO:0000313" key="14">
    <source>
        <dbReference type="Proteomes" id="UP000318585"/>
    </source>
</evidence>
<dbReference type="PROSITE" id="PS00871">
    <property type="entry name" value="CLPAB_2"/>
    <property type="match status" value="1"/>
</dbReference>
<keyword evidence="3 9" id="KW-0677">Repeat</keyword>
<evidence type="ECO:0000256" key="8">
    <source>
        <dbReference type="ARBA" id="ARBA00026057"/>
    </source>
</evidence>
<dbReference type="RefSeq" id="WP_144071253.1">
    <property type="nucleotide sequence ID" value="NZ_VJZR01000004.1"/>
</dbReference>
<dbReference type="SMART" id="SM00382">
    <property type="entry name" value="AAA"/>
    <property type="match status" value="2"/>
</dbReference>
<dbReference type="InterPro" id="IPR028299">
    <property type="entry name" value="ClpA/B_CS2"/>
</dbReference>
<evidence type="ECO:0000313" key="13">
    <source>
        <dbReference type="EMBL" id="TRX21623.1"/>
    </source>
</evidence>
<dbReference type="PROSITE" id="PS51903">
    <property type="entry name" value="CLP_R"/>
    <property type="match status" value="1"/>
</dbReference>
<dbReference type="InterPro" id="IPR027417">
    <property type="entry name" value="P-loop_NTPase"/>
</dbReference>
<dbReference type="Pfam" id="PF17871">
    <property type="entry name" value="AAA_lid_9"/>
    <property type="match status" value="1"/>
</dbReference>
<dbReference type="CDD" id="cd00009">
    <property type="entry name" value="AAA"/>
    <property type="match status" value="1"/>
</dbReference>
<dbReference type="Gene3D" id="1.10.1780.10">
    <property type="entry name" value="Clp, N-terminal domain"/>
    <property type="match status" value="1"/>
</dbReference>
<evidence type="ECO:0000256" key="3">
    <source>
        <dbReference type="ARBA" id="ARBA00022737"/>
    </source>
</evidence>
<dbReference type="FunFam" id="3.40.50.300:FF:000025">
    <property type="entry name" value="ATP-dependent Clp protease subunit"/>
    <property type="match status" value="1"/>
</dbReference>
<dbReference type="InterPro" id="IPR019489">
    <property type="entry name" value="Clp_ATPase_C"/>
</dbReference>
<keyword evidence="4 10" id="KW-0547">Nucleotide-binding</keyword>
<dbReference type="Pfam" id="PF07724">
    <property type="entry name" value="AAA_2"/>
    <property type="match status" value="1"/>
</dbReference>
<dbReference type="GO" id="GO:0042026">
    <property type="term" value="P:protein refolding"/>
    <property type="evidence" value="ECO:0007669"/>
    <property type="project" value="UniProtKB-UniRule"/>
</dbReference>
<dbReference type="Proteomes" id="UP000318585">
    <property type="component" value="Unassembled WGS sequence"/>
</dbReference>
<evidence type="ECO:0000259" key="12">
    <source>
        <dbReference type="PROSITE" id="PS51903"/>
    </source>
</evidence>
<dbReference type="PROSITE" id="PS00870">
    <property type="entry name" value="CLPAB_1"/>
    <property type="match status" value="1"/>
</dbReference>
<dbReference type="FunFam" id="3.40.50.300:FF:000010">
    <property type="entry name" value="Chaperone clpB 1, putative"/>
    <property type="match status" value="1"/>
</dbReference>
<evidence type="ECO:0000256" key="11">
    <source>
        <dbReference type="RuleBase" id="RU362034"/>
    </source>
</evidence>
<name>A0A553CM20_9FLAO</name>
<dbReference type="InterPro" id="IPR001270">
    <property type="entry name" value="ClpA/B"/>
</dbReference>
<comment type="caution">
    <text evidence="13">The sequence shown here is derived from an EMBL/GenBank/DDBJ whole genome shotgun (WGS) entry which is preliminary data.</text>
</comment>
<keyword evidence="11" id="KW-0346">Stress response</keyword>
<dbReference type="CDD" id="cd19499">
    <property type="entry name" value="RecA-like_ClpB_Hsp104-like"/>
    <property type="match status" value="1"/>
</dbReference>
<dbReference type="SUPFAM" id="SSF52540">
    <property type="entry name" value="P-loop containing nucleoside triphosphate hydrolases"/>
    <property type="match status" value="2"/>
</dbReference>
<comment type="function">
    <text evidence="11">Part of a stress-induced multi-chaperone system, it is involved in the recovery of the cell from heat-induced damage, in cooperation with DnaK, DnaJ and GrpE.</text>
</comment>
<feature type="coiled-coil region" evidence="11">
    <location>
        <begin position="410"/>
        <end position="521"/>
    </location>
</feature>
<dbReference type="Gene3D" id="1.10.8.60">
    <property type="match status" value="1"/>
</dbReference>
<dbReference type="FunFam" id="3.40.50.300:FF:000120">
    <property type="entry name" value="ATP-dependent chaperone ClpB"/>
    <property type="match status" value="1"/>
</dbReference>
<dbReference type="InterPro" id="IPR004176">
    <property type="entry name" value="Clp_R_N"/>
</dbReference>
<comment type="similarity">
    <text evidence="1 10">Belongs to the ClpA/ClpB family.</text>
</comment>
<gene>
    <name evidence="11 13" type="primary">clpB</name>
    <name evidence="13" type="ORF">FNW17_07010</name>
</gene>
<dbReference type="SMART" id="SM01086">
    <property type="entry name" value="ClpB_D2-small"/>
    <property type="match status" value="1"/>
</dbReference>
<proteinExistence type="inferred from homology"/>
<dbReference type="OrthoDB" id="9803641at2"/>
<dbReference type="PANTHER" id="PTHR11638">
    <property type="entry name" value="ATP-DEPENDENT CLP PROTEASE"/>
    <property type="match status" value="1"/>
</dbReference>
<dbReference type="Pfam" id="PF02861">
    <property type="entry name" value="Clp_N"/>
    <property type="match status" value="1"/>
</dbReference>
<dbReference type="InterPro" id="IPR003959">
    <property type="entry name" value="ATPase_AAA_core"/>
</dbReference>
<dbReference type="GO" id="GO:0016887">
    <property type="term" value="F:ATP hydrolysis activity"/>
    <property type="evidence" value="ECO:0007669"/>
    <property type="project" value="InterPro"/>
</dbReference>
<keyword evidence="6 11" id="KW-0175">Coiled coil</keyword>
<dbReference type="Gene3D" id="3.40.50.300">
    <property type="entry name" value="P-loop containing nucleotide triphosphate hydrolases"/>
    <property type="match status" value="3"/>
</dbReference>
<dbReference type="PRINTS" id="PR00300">
    <property type="entry name" value="CLPPROTEASEA"/>
</dbReference>
<dbReference type="InterPro" id="IPR041546">
    <property type="entry name" value="ClpA/ClpB_AAA_lid"/>
</dbReference>
<dbReference type="InterPro" id="IPR036628">
    <property type="entry name" value="Clp_N_dom_sf"/>
</dbReference>
<dbReference type="AlphaFoldDB" id="A0A553CM20"/>
<feature type="domain" description="Clp R" evidence="12">
    <location>
        <begin position="3"/>
        <end position="144"/>
    </location>
</feature>
<evidence type="ECO:0000256" key="1">
    <source>
        <dbReference type="ARBA" id="ARBA00008675"/>
    </source>
</evidence>
<sequence>MNINKFTIKSQEAIQFSQQLAQRLGQQQIENEHIFKAIFEVDENVAPFILKKLNVNVPLFQQILDSTIQSFPKVSGGEIQFSRTAGTTLNEAEIIAQKMNDEFVSIEHLILAIFGSKSKVAQILKDQGVTEKGLKAAIEELRKGERVTSASAEETYNSLNKYARNLNELARNGKLDPVIGRDEEIRRVLQILTRRTKNNPMLVGEPGVGKTAIAEGLAHRIVDGDVPENLKDKIVFSLDMGALIAGAKYKGEFEERLKSVVKEVTAAEGDIVLFIDEIHTLVGAGGGEGAMDAANILKPALARGELRAIGATTLDEYQKYFEKDKALERRFQKIIIEEPDTESAISILRGIKDKYETHHKVQIKDDAIIAAVELSQRYITNRFLPDKAIDLMDEAASKIRMEINSKPEELDVLDRKVMQLEIEIAAIKREKDESKLKALGMDLANLKEDRNEIFAKWKSEKDVVDNIQAVKTEIEDFKYEAERAEREGDYGKVAEIRYGKIKEAQERLNGFQKQLAEDQKGGTSLIKEEVTREDIAEVVAKWTGIPVMKMLQGEREKLLKLEDELHKRVVGQEEAIEAVSDAVRRSRAGLQDMKKPVGTFLFLGTTGVGKTELAKALAEYLFDDENAMTRIDMSEYQERHSVSRLVGAPPGYVGYDEGGQLTEAVRRKPYSVILLDEIEKAHPDTFNILLQVLDEGRLTDNKGRLADFKNTIIIMTSNMGSQIIQEKFENLKGGIEAATEAAKVEVLGLLKQTVRPEFINRIDEIVMFTPLTNANIAQIVGLQLKSVKKMLALQGITLDATPEAIDYLSEKGYDPQFGARPVKRVIQRDVLNQLSKEILSGTITTDSIVLIDAFDGKLVFRNQSELVH</sequence>
<evidence type="ECO:0000256" key="10">
    <source>
        <dbReference type="RuleBase" id="RU004432"/>
    </source>
</evidence>
<dbReference type="SUPFAM" id="SSF81923">
    <property type="entry name" value="Double Clp-N motif"/>
    <property type="match status" value="1"/>
</dbReference>